<feature type="region of interest" description="Disordered" evidence="2">
    <location>
        <begin position="128"/>
        <end position="150"/>
    </location>
</feature>
<dbReference type="GeneID" id="92085351"/>
<dbReference type="Gene3D" id="6.10.280.220">
    <property type="match status" value="1"/>
</dbReference>
<comment type="caution">
    <text evidence="3">The sequence shown here is derived from an EMBL/GenBank/DDBJ whole genome shotgun (WGS) entry which is preliminary data.</text>
</comment>
<keyword evidence="1" id="KW-0175">Coiled coil</keyword>
<protein>
    <submittedName>
        <fullName evidence="3">Uncharacterized protein</fullName>
    </submittedName>
</protein>
<feature type="coiled-coil region" evidence="1">
    <location>
        <begin position="337"/>
        <end position="413"/>
    </location>
</feature>
<evidence type="ECO:0000256" key="2">
    <source>
        <dbReference type="SAM" id="MobiDB-lite"/>
    </source>
</evidence>
<proteinExistence type="predicted"/>
<dbReference type="EMBL" id="JAQQWL010000002">
    <property type="protein sequence ID" value="KAK8085905.1"/>
    <property type="molecule type" value="Genomic_DNA"/>
</dbReference>
<gene>
    <name evidence="3" type="ORF">PG994_000879</name>
</gene>
<feature type="compositionally biased region" description="Low complexity" evidence="2">
    <location>
        <begin position="256"/>
        <end position="276"/>
    </location>
</feature>
<feature type="region of interest" description="Disordered" evidence="2">
    <location>
        <begin position="80"/>
        <end position="103"/>
    </location>
</feature>
<accession>A0ABR1WQU2</accession>
<dbReference type="RefSeq" id="XP_066720429.1">
    <property type="nucleotide sequence ID" value="XM_066852288.1"/>
</dbReference>
<feature type="region of interest" description="Disordered" evidence="2">
    <location>
        <begin position="242"/>
        <end position="333"/>
    </location>
</feature>
<dbReference type="Proteomes" id="UP001480595">
    <property type="component" value="Unassembled WGS sequence"/>
</dbReference>
<name>A0ABR1WQU2_9PEZI</name>
<evidence type="ECO:0000313" key="3">
    <source>
        <dbReference type="EMBL" id="KAK8085905.1"/>
    </source>
</evidence>
<organism evidence="3 4">
    <name type="scientific">Apiospora phragmitis</name>
    <dbReference type="NCBI Taxonomy" id="2905665"/>
    <lineage>
        <taxon>Eukaryota</taxon>
        <taxon>Fungi</taxon>
        <taxon>Dikarya</taxon>
        <taxon>Ascomycota</taxon>
        <taxon>Pezizomycotina</taxon>
        <taxon>Sordariomycetes</taxon>
        <taxon>Xylariomycetidae</taxon>
        <taxon>Amphisphaeriales</taxon>
        <taxon>Apiosporaceae</taxon>
        <taxon>Apiospora</taxon>
    </lineage>
</organism>
<evidence type="ECO:0000313" key="4">
    <source>
        <dbReference type="Proteomes" id="UP001480595"/>
    </source>
</evidence>
<feature type="compositionally biased region" description="Polar residues" evidence="2">
    <location>
        <begin position="324"/>
        <end position="333"/>
    </location>
</feature>
<sequence length="442" mass="48888">MTVRVATTVVAVCEGPQHETTTATTNSVHLGRSFRFEATYKPAASILFRLSFTLADDVTLYLRFTPDLIASLKRMACGGNEGGGDSDNNHNNRPPHFETIRRDLDSPRGTLTRLQFSLHSHRRGQFIVPKGFDPNHYNNNNNGGGGGEEETRRILASLAALAAAPTFSLYMHDRDMPKAQYQAVYHAYQSWPAATGAQIEALEQMTDLRTLYKGRGGALLDAEAQDGLLLLPGYTECPPEYTGPASDYLLPPSQQSTASKAASSSSSDVATVAVSTPPGYRDNDHRCGHGGAEEPSGKRIWSSGSEKASSWRPSAKRRAKGPSPRQQQQQHDNATSIEALQAELRGQREQVEILEEENVQLQSRIQDLEERLATMEELQETVDDKVAVVEVNHDSLRLDHEGLEERFTAYEAEDRATDWLEPGWSGTFGTRRTRLWRVFGGM</sequence>
<keyword evidence="4" id="KW-1185">Reference proteome</keyword>
<reference evidence="3 4" key="1">
    <citation type="submission" date="2023-01" db="EMBL/GenBank/DDBJ databases">
        <title>Analysis of 21 Apiospora genomes using comparative genomics revels a genus with tremendous synthesis potential of carbohydrate active enzymes and secondary metabolites.</title>
        <authorList>
            <person name="Sorensen T."/>
        </authorList>
    </citation>
    <scope>NUCLEOTIDE SEQUENCE [LARGE SCALE GENOMIC DNA]</scope>
    <source>
        <strain evidence="3 4">CBS 135458</strain>
    </source>
</reference>
<feature type="compositionally biased region" description="Polar residues" evidence="2">
    <location>
        <begin position="302"/>
        <end position="312"/>
    </location>
</feature>
<evidence type="ECO:0000256" key="1">
    <source>
        <dbReference type="SAM" id="Coils"/>
    </source>
</evidence>
<feature type="compositionally biased region" description="Basic and acidic residues" evidence="2">
    <location>
        <begin position="87"/>
        <end position="103"/>
    </location>
</feature>
<feature type="compositionally biased region" description="Basic and acidic residues" evidence="2">
    <location>
        <begin position="281"/>
        <end position="297"/>
    </location>
</feature>